<dbReference type="OrthoDB" id="685097at2759"/>
<dbReference type="AlphaFoldDB" id="A0A5J9STH4"/>
<feature type="compositionally biased region" description="Low complexity" evidence="1">
    <location>
        <begin position="66"/>
        <end position="91"/>
    </location>
</feature>
<name>A0A5J9STH4_9POAL</name>
<dbReference type="EMBL" id="RWGY01000340">
    <property type="protein sequence ID" value="TVU02292.1"/>
    <property type="molecule type" value="Genomic_DNA"/>
</dbReference>
<proteinExistence type="predicted"/>
<evidence type="ECO:0000313" key="2">
    <source>
        <dbReference type="EMBL" id="TVU02292.1"/>
    </source>
</evidence>
<gene>
    <name evidence="2" type="ORF">EJB05_52201</name>
</gene>
<accession>A0A5J9STH4</accession>
<reference evidence="2 3" key="1">
    <citation type="journal article" date="2019" name="Sci. Rep.">
        <title>A high-quality genome of Eragrostis curvula grass provides insights into Poaceae evolution and supports new strategies to enhance forage quality.</title>
        <authorList>
            <person name="Carballo J."/>
            <person name="Santos B.A.C.M."/>
            <person name="Zappacosta D."/>
            <person name="Garbus I."/>
            <person name="Selva J.P."/>
            <person name="Gallo C.A."/>
            <person name="Diaz A."/>
            <person name="Albertini E."/>
            <person name="Caccamo M."/>
            <person name="Echenique V."/>
        </authorList>
    </citation>
    <scope>NUCLEOTIDE SEQUENCE [LARGE SCALE GENOMIC DNA]</scope>
    <source>
        <strain evidence="3">cv. Victoria</strain>
        <tissue evidence="2">Leaf</tissue>
    </source>
</reference>
<dbReference type="Proteomes" id="UP000324897">
    <property type="component" value="Unassembled WGS sequence"/>
</dbReference>
<evidence type="ECO:0000313" key="3">
    <source>
        <dbReference type="Proteomes" id="UP000324897"/>
    </source>
</evidence>
<keyword evidence="3" id="KW-1185">Reference proteome</keyword>
<organism evidence="2 3">
    <name type="scientific">Eragrostis curvula</name>
    <name type="common">weeping love grass</name>
    <dbReference type="NCBI Taxonomy" id="38414"/>
    <lineage>
        <taxon>Eukaryota</taxon>
        <taxon>Viridiplantae</taxon>
        <taxon>Streptophyta</taxon>
        <taxon>Embryophyta</taxon>
        <taxon>Tracheophyta</taxon>
        <taxon>Spermatophyta</taxon>
        <taxon>Magnoliopsida</taxon>
        <taxon>Liliopsida</taxon>
        <taxon>Poales</taxon>
        <taxon>Poaceae</taxon>
        <taxon>PACMAD clade</taxon>
        <taxon>Chloridoideae</taxon>
        <taxon>Eragrostideae</taxon>
        <taxon>Eragrostidinae</taxon>
        <taxon>Eragrostis</taxon>
    </lineage>
</organism>
<feature type="region of interest" description="Disordered" evidence="1">
    <location>
        <begin position="45"/>
        <end position="101"/>
    </location>
</feature>
<sequence>MLGEVGLHVARVPQQRARLCSILVGHRIWRERIRGLPCFRSADAAVREGEERSGPPPQRRGREAGGRAAATTPSGRPSQQSPSSRWRSSRSNHPAPPSSRICHVLPKEEMGRVAVEVGFPVVSMDEPHIICFMVCDEKAWLIMVDMRSNMLRSVYCYSKRENGYPGKFLLPSKVSYYLNSYSVTPSCCHLVATRLLSRGAHTSEILAALEEISSYGLDGDDMRKAISNLSRGNGRRFRSYLGIPKILRKDWLLTEINASIS</sequence>
<protein>
    <submittedName>
        <fullName evidence="2">Uncharacterized protein</fullName>
    </submittedName>
</protein>
<comment type="caution">
    <text evidence="2">The sequence shown here is derived from an EMBL/GenBank/DDBJ whole genome shotgun (WGS) entry which is preliminary data.</text>
</comment>
<evidence type="ECO:0000256" key="1">
    <source>
        <dbReference type="SAM" id="MobiDB-lite"/>
    </source>
</evidence>
<dbReference type="Gramene" id="TVU02292">
    <property type="protein sequence ID" value="TVU02292"/>
    <property type="gene ID" value="EJB05_52201"/>
</dbReference>